<feature type="chain" id="PRO_5039359628" description="peptidylprolyl isomerase" evidence="12">
    <location>
        <begin position="25"/>
        <end position="389"/>
    </location>
</feature>
<dbReference type="EMBL" id="DVGC01000025">
    <property type="protein sequence ID" value="HIR05213.1"/>
    <property type="molecule type" value="Genomic_DNA"/>
</dbReference>
<evidence type="ECO:0000256" key="6">
    <source>
        <dbReference type="ARBA" id="ARBA00023186"/>
    </source>
</evidence>
<evidence type="ECO:0000256" key="12">
    <source>
        <dbReference type="SAM" id="SignalP"/>
    </source>
</evidence>
<evidence type="ECO:0000256" key="11">
    <source>
        <dbReference type="SAM" id="MobiDB-lite"/>
    </source>
</evidence>
<evidence type="ECO:0000313" key="14">
    <source>
        <dbReference type="EMBL" id="HIR05213.1"/>
    </source>
</evidence>
<evidence type="ECO:0000256" key="1">
    <source>
        <dbReference type="ARBA" id="ARBA00000971"/>
    </source>
</evidence>
<name>A0A9D1A5G8_9FIRM</name>
<feature type="region of interest" description="Disordered" evidence="11">
    <location>
        <begin position="21"/>
        <end position="42"/>
    </location>
</feature>
<evidence type="ECO:0000256" key="7">
    <source>
        <dbReference type="ARBA" id="ARBA00023235"/>
    </source>
</evidence>
<evidence type="ECO:0000259" key="13">
    <source>
        <dbReference type="PROSITE" id="PS50059"/>
    </source>
</evidence>
<keyword evidence="4" id="KW-0132">Cell division</keyword>
<reference evidence="14" key="1">
    <citation type="submission" date="2020-10" db="EMBL/GenBank/DDBJ databases">
        <authorList>
            <person name="Gilroy R."/>
        </authorList>
    </citation>
    <scope>NUCLEOTIDE SEQUENCE</scope>
    <source>
        <strain evidence="14">CHK180-2868</strain>
    </source>
</reference>
<feature type="signal peptide" evidence="12">
    <location>
        <begin position="1"/>
        <end position="24"/>
    </location>
</feature>
<evidence type="ECO:0000256" key="4">
    <source>
        <dbReference type="ARBA" id="ARBA00022618"/>
    </source>
</evidence>
<feature type="domain" description="PPIase FKBP-type" evidence="13">
    <location>
        <begin position="96"/>
        <end position="176"/>
    </location>
</feature>
<keyword evidence="7 10" id="KW-0413">Isomerase</keyword>
<sequence length="389" mass="41807">MKKWMKTGLIAAAAVMAVSGCSSSGEETTPETEETTAETVSEAELTDEASITLGNYKGLELTASRTAVTDEDIDAQLETLRLQYPAVVEGRAAKEGDVANIDYEGTKDGVAFDGGTASGYDLTLGSGAFIEGFEDGVIGMMPGEEKDLNLTFPEDYLSEDLAGQDVVFHVTLNELKSSEGTEVDDALAQRVLGDESATLEDLRTQVSQSLESQAESSFFNAAGNELLTQVINNSEITTDPDAVEQMYQQLLTTYTAYASQYGMELSDFLSLFLGTDEEGLRTNADTLVQQEMVLDEIIAAEDLTATDEQKELLAQMNYFTSADEMVSTYGEESANQLFDMGAAYYYLIDNAVEASPETEAAETEAPSETAEDGILAEEESAAEASAEEE</sequence>
<dbReference type="GO" id="GO:0015031">
    <property type="term" value="P:protein transport"/>
    <property type="evidence" value="ECO:0007669"/>
    <property type="project" value="InterPro"/>
</dbReference>
<comment type="function">
    <text evidence="9">Involved in protein export. Acts as a chaperone by maintaining the newly synthesized protein in an open conformation. Functions as a peptidyl-prolyl cis-trans isomerase.</text>
</comment>
<comment type="subcellular location">
    <subcellularLocation>
        <location evidence="2">Cytoplasm</location>
    </subcellularLocation>
</comment>
<dbReference type="EC" id="5.2.1.8" evidence="10"/>
<dbReference type="Proteomes" id="UP000824250">
    <property type="component" value="Unassembled WGS sequence"/>
</dbReference>
<gene>
    <name evidence="14" type="primary">tig</name>
    <name evidence="14" type="ORF">IAB28_04530</name>
</gene>
<evidence type="ECO:0000313" key="15">
    <source>
        <dbReference type="Proteomes" id="UP000824250"/>
    </source>
</evidence>
<keyword evidence="12" id="KW-0732">Signal</keyword>
<dbReference type="FunFam" id="3.10.50.40:FF:000001">
    <property type="entry name" value="Trigger factor"/>
    <property type="match status" value="1"/>
</dbReference>
<organism evidence="14 15">
    <name type="scientific">Candidatus Copromonas faecavium</name>
    <name type="common">nom. illeg.</name>
    <dbReference type="NCBI Taxonomy" id="2840740"/>
    <lineage>
        <taxon>Bacteria</taxon>
        <taxon>Bacillati</taxon>
        <taxon>Bacillota</taxon>
        <taxon>Clostridia</taxon>
        <taxon>Lachnospirales</taxon>
        <taxon>Lachnospiraceae</taxon>
        <taxon>Candidatus Copromonas (nom. illeg.)</taxon>
    </lineage>
</organism>
<dbReference type="GO" id="GO:0005737">
    <property type="term" value="C:cytoplasm"/>
    <property type="evidence" value="ECO:0007669"/>
    <property type="project" value="UniProtKB-SubCell"/>
</dbReference>
<dbReference type="InterPro" id="IPR001179">
    <property type="entry name" value="PPIase_FKBP_dom"/>
</dbReference>
<evidence type="ECO:0000256" key="9">
    <source>
        <dbReference type="ARBA" id="ARBA00024849"/>
    </source>
</evidence>
<comment type="similarity">
    <text evidence="3">Belongs to the FKBP-type PPIase family. Tig subfamily.</text>
</comment>
<dbReference type="InterPro" id="IPR008880">
    <property type="entry name" value="Trigger_fac_C"/>
</dbReference>
<protein>
    <recommendedName>
        <fullName evidence="10">peptidylprolyl isomerase</fullName>
        <ecNumber evidence="10">5.2.1.8</ecNumber>
    </recommendedName>
</protein>
<dbReference type="InterPro" id="IPR046357">
    <property type="entry name" value="PPIase_dom_sf"/>
</dbReference>
<dbReference type="InterPro" id="IPR027304">
    <property type="entry name" value="Trigger_fact/SurA_dom_sf"/>
</dbReference>
<evidence type="ECO:0000256" key="3">
    <source>
        <dbReference type="ARBA" id="ARBA00005464"/>
    </source>
</evidence>
<dbReference type="SUPFAM" id="SSF109998">
    <property type="entry name" value="Triger factor/SurA peptide-binding domain-like"/>
    <property type="match status" value="1"/>
</dbReference>
<dbReference type="GO" id="GO:0003755">
    <property type="term" value="F:peptidyl-prolyl cis-trans isomerase activity"/>
    <property type="evidence" value="ECO:0007669"/>
    <property type="project" value="UniProtKB-KW"/>
</dbReference>
<feature type="region of interest" description="Disordered" evidence="11">
    <location>
        <begin position="355"/>
        <end position="389"/>
    </location>
</feature>
<reference evidence="14" key="2">
    <citation type="journal article" date="2021" name="PeerJ">
        <title>Extensive microbial diversity within the chicken gut microbiome revealed by metagenomics and culture.</title>
        <authorList>
            <person name="Gilroy R."/>
            <person name="Ravi A."/>
            <person name="Getino M."/>
            <person name="Pursley I."/>
            <person name="Horton D.L."/>
            <person name="Alikhan N.F."/>
            <person name="Baker D."/>
            <person name="Gharbi K."/>
            <person name="Hall N."/>
            <person name="Watson M."/>
            <person name="Adriaenssens E.M."/>
            <person name="Foster-Nyarko E."/>
            <person name="Jarju S."/>
            <person name="Secka A."/>
            <person name="Antonio M."/>
            <person name="Oren A."/>
            <person name="Chaudhuri R.R."/>
            <person name="La Ragione R."/>
            <person name="Hildebrand F."/>
            <person name="Pallen M.J."/>
        </authorList>
    </citation>
    <scope>NUCLEOTIDE SEQUENCE</scope>
    <source>
        <strain evidence="14">CHK180-2868</strain>
    </source>
</reference>
<evidence type="ECO:0000256" key="8">
    <source>
        <dbReference type="ARBA" id="ARBA00023306"/>
    </source>
</evidence>
<keyword evidence="8" id="KW-0131">Cell cycle</keyword>
<dbReference type="NCBIfam" id="TIGR00115">
    <property type="entry name" value="tig"/>
    <property type="match status" value="1"/>
</dbReference>
<keyword evidence="5 10" id="KW-0697">Rotamase</keyword>
<comment type="catalytic activity">
    <reaction evidence="1 10">
        <text>[protein]-peptidylproline (omega=180) = [protein]-peptidylproline (omega=0)</text>
        <dbReference type="Rhea" id="RHEA:16237"/>
        <dbReference type="Rhea" id="RHEA-COMP:10747"/>
        <dbReference type="Rhea" id="RHEA-COMP:10748"/>
        <dbReference type="ChEBI" id="CHEBI:83833"/>
        <dbReference type="ChEBI" id="CHEBI:83834"/>
        <dbReference type="EC" id="5.2.1.8"/>
    </reaction>
</comment>
<dbReference type="GO" id="GO:0006457">
    <property type="term" value="P:protein folding"/>
    <property type="evidence" value="ECO:0007669"/>
    <property type="project" value="InterPro"/>
</dbReference>
<accession>A0A9D1A5G8</accession>
<proteinExistence type="inferred from homology"/>
<dbReference type="SUPFAM" id="SSF54534">
    <property type="entry name" value="FKBP-like"/>
    <property type="match status" value="1"/>
</dbReference>
<dbReference type="InterPro" id="IPR037041">
    <property type="entry name" value="Trigger_fac_C_sf"/>
</dbReference>
<dbReference type="Pfam" id="PF00254">
    <property type="entry name" value="FKBP_C"/>
    <property type="match status" value="1"/>
</dbReference>
<dbReference type="Pfam" id="PF05698">
    <property type="entry name" value="Trigger_C"/>
    <property type="match status" value="1"/>
</dbReference>
<feature type="compositionally biased region" description="Low complexity" evidence="11">
    <location>
        <begin position="355"/>
        <end position="368"/>
    </location>
</feature>
<evidence type="ECO:0000256" key="10">
    <source>
        <dbReference type="PROSITE-ProRule" id="PRU00277"/>
    </source>
</evidence>
<keyword evidence="6" id="KW-0143">Chaperone</keyword>
<evidence type="ECO:0000256" key="5">
    <source>
        <dbReference type="ARBA" id="ARBA00023110"/>
    </source>
</evidence>
<feature type="compositionally biased region" description="Acidic residues" evidence="11">
    <location>
        <begin position="369"/>
        <end position="389"/>
    </location>
</feature>
<dbReference type="AlphaFoldDB" id="A0A9D1A5G8"/>
<dbReference type="PROSITE" id="PS51257">
    <property type="entry name" value="PROKAR_LIPOPROTEIN"/>
    <property type="match status" value="1"/>
</dbReference>
<dbReference type="PROSITE" id="PS50059">
    <property type="entry name" value="FKBP_PPIASE"/>
    <property type="match status" value="1"/>
</dbReference>
<dbReference type="Gene3D" id="1.10.3120.10">
    <property type="entry name" value="Trigger factor, C-terminal domain"/>
    <property type="match status" value="1"/>
</dbReference>
<comment type="caution">
    <text evidence="14">The sequence shown here is derived from an EMBL/GenBank/DDBJ whole genome shotgun (WGS) entry which is preliminary data.</text>
</comment>
<dbReference type="Gene3D" id="3.10.50.40">
    <property type="match status" value="1"/>
</dbReference>
<dbReference type="InterPro" id="IPR005215">
    <property type="entry name" value="Trig_fac"/>
</dbReference>
<evidence type="ECO:0000256" key="2">
    <source>
        <dbReference type="ARBA" id="ARBA00004496"/>
    </source>
</evidence>
<dbReference type="GO" id="GO:0051301">
    <property type="term" value="P:cell division"/>
    <property type="evidence" value="ECO:0007669"/>
    <property type="project" value="UniProtKB-KW"/>
</dbReference>